<name>A0A0D8HEV4_9ACTN</name>
<dbReference type="EMBL" id="JXYS01000084">
    <property type="protein sequence ID" value="KJF16399.1"/>
    <property type="molecule type" value="Genomic_DNA"/>
</dbReference>
<dbReference type="AlphaFoldDB" id="A0A0D8HEV4"/>
<dbReference type="STRING" id="1280514.AXFE_27430"/>
<accession>A0A0D8HEV4</accession>
<reference evidence="2 3" key="1">
    <citation type="submission" date="2015-01" db="EMBL/GenBank/DDBJ databases">
        <title>Draft genome of the acidophilic iron oxidizer Acidithrix ferrooxidans strain Py-F3.</title>
        <authorList>
            <person name="Poehlein A."/>
            <person name="Eisen S."/>
            <person name="Schloemann M."/>
            <person name="Johnson B.D."/>
            <person name="Daniel R."/>
            <person name="Muehling M."/>
        </authorList>
    </citation>
    <scope>NUCLEOTIDE SEQUENCE [LARGE SCALE GENOMIC DNA]</scope>
    <source>
        <strain evidence="2 3">Py-F3</strain>
    </source>
</reference>
<dbReference type="InterPro" id="IPR024442">
    <property type="entry name" value="Transposase_Zn_ribbon"/>
</dbReference>
<keyword evidence="3" id="KW-1185">Reference proteome</keyword>
<dbReference type="Pfam" id="PF12760">
    <property type="entry name" value="Zn_ribbon_IS1595"/>
    <property type="match status" value="1"/>
</dbReference>
<organism evidence="2 3">
    <name type="scientific">Acidithrix ferrooxidans</name>
    <dbReference type="NCBI Taxonomy" id="1280514"/>
    <lineage>
        <taxon>Bacteria</taxon>
        <taxon>Bacillati</taxon>
        <taxon>Actinomycetota</taxon>
        <taxon>Acidimicrobiia</taxon>
        <taxon>Acidimicrobiales</taxon>
        <taxon>Acidimicrobiaceae</taxon>
        <taxon>Acidithrix</taxon>
    </lineage>
</organism>
<evidence type="ECO:0000313" key="2">
    <source>
        <dbReference type="EMBL" id="KJF16399.1"/>
    </source>
</evidence>
<protein>
    <submittedName>
        <fullName evidence="2">Transposase zinc-ribbon domain protein</fullName>
    </submittedName>
</protein>
<sequence length="59" mass="6853">MDISGFMVRFASEEACEDHLIKLRWKEGFRCPKCDSDQFTLVRANHFKKCSISSSTFSM</sequence>
<feature type="domain" description="Transposase zinc-ribbon" evidence="1">
    <location>
        <begin position="12"/>
        <end position="46"/>
    </location>
</feature>
<dbReference type="Proteomes" id="UP000032360">
    <property type="component" value="Unassembled WGS sequence"/>
</dbReference>
<comment type="caution">
    <text evidence="2">The sequence shown here is derived from an EMBL/GenBank/DDBJ whole genome shotgun (WGS) entry which is preliminary data.</text>
</comment>
<gene>
    <name evidence="2" type="ORF">AXFE_27430</name>
</gene>
<proteinExistence type="predicted"/>
<evidence type="ECO:0000259" key="1">
    <source>
        <dbReference type="Pfam" id="PF12760"/>
    </source>
</evidence>
<evidence type="ECO:0000313" key="3">
    <source>
        <dbReference type="Proteomes" id="UP000032360"/>
    </source>
</evidence>